<organism evidence="1 2">
    <name type="scientific">Amycolatopsis tucumanensis</name>
    <dbReference type="NCBI Taxonomy" id="401106"/>
    <lineage>
        <taxon>Bacteria</taxon>
        <taxon>Bacillati</taxon>
        <taxon>Actinomycetota</taxon>
        <taxon>Actinomycetes</taxon>
        <taxon>Pseudonocardiales</taxon>
        <taxon>Pseudonocardiaceae</taxon>
        <taxon>Amycolatopsis</taxon>
    </lineage>
</organism>
<proteinExistence type="predicted"/>
<dbReference type="Proteomes" id="UP001501624">
    <property type="component" value="Unassembled WGS sequence"/>
</dbReference>
<reference evidence="2" key="1">
    <citation type="journal article" date="2019" name="Int. J. Syst. Evol. Microbiol.">
        <title>The Global Catalogue of Microorganisms (GCM) 10K type strain sequencing project: providing services to taxonomists for standard genome sequencing and annotation.</title>
        <authorList>
            <consortium name="The Broad Institute Genomics Platform"/>
            <consortium name="The Broad Institute Genome Sequencing Center for Infectious Disease"/>
            <person name="Wu L."/>
            <person name="Ma J."/>
        </authorList>
    </citation>
    <scope>NUCLEOTIDE SEQUENCE [LARGE SCALE GENOMIC DNA]</scope>
    <source>
        <strain evidence="2">JCM 17017</strain>
    </source>
</reference>
<gene>
    <name evidence="1" type="ORF">GCM10022380_84510</name>
</gene>
<name>A0ABP7JTU2_9PSEU</name>
<sequence>MTFGVGDRLLNFLRELQVATTWTVVVTEEAEGGSKWRLAGSTWEATVVVEPRSWLGLTFEARDPLAGRSATYDIDTDLYDISLDDQRKFAEEIECDIIEFLANLRAKAVLRGNDGSKFVLVFPSNGSCVRVVQGRFLASVSTCADLAAARTGGDYVPVE</sequence>
<evidence type="ECO:0000313" key="1">
    <source>
        <dbReference type="EMBL" id="GAA3853725.1"/>
    </source>
</evidence>
<accession>A0ABP7JTU2</accession>
<dbReference type="EMBL" id="BAABCM010000022">
    <property type="protein sequence ID" value="GAA3853725.1"/>
    <property type="molecule type" value="Genomic_DNA"/>
</dbReference>
<comment type="caution">
    <text evidence="1">The sequence shown here is derived from an EMBL/GenBank/DDBJ whole genome shotgun (WGS) entry which is preliminary data.</text>
</comment>
<protein>
    <submittedName>
        <fullName evidence="1">Uncharacterized protein</fullName>
    </submittedName>
</protein>
<evidence type="ECO:0000313" key="2">
    <source>
        <dbReference type="Proteomes" id="UP001501624"/>
    </source>
</evidence>
<keyword evidence="2" id="KW-1185">Reference proteome</keyword>
<dbReference type="RefSeq" id="WP_237339067.1">
    <property type="nucleotide sequence ID" value="NZ_BAABCM010000022.1"/>
</dbReference>